<organism evidence="2 3">
    <name type="scientific">Dipteronia dyeriana</name>
    <dbReference type="NCBI Taxonomy" id="168575"/>
    <lineage>
        <taxon>Eukaryota</taxon>
        <taxon>Viridiplantae</taxon>
        <taxon>Streptophyta</taxon>
        <taxon>Embryophyta</taxon>
        <taxon>Tracheophyta</taxon>
        <taxon>Spermatophyta</taxon>
        <taxon>Magnoliopsida</taxon>
        <taxon>eudicotyledons</taxon>
        <taxon>Gunneridae</taxon>
        <taxon>Pentapetalae</taxon>
        <taxon>rosids</taxon>
        <taxon>malvids</taxon>
        <taxon>Sapindales</taxon>
        <taxon>Sapindaceae</taxon>
        <taxon>Hippocastanoideae</taxon>
        <taxon>Acereae</taxon>
        <taxon>Dipteronia</taxon>
    </lineage>
</organism>
<evidence type="ECO:0000256" key="1">
    <source>
        <dbReference type="SAM" id="MobiDB-lite"/>
    </source>
</evidence>
<gene>
    <name evidence="2" type="ORF">Ddye_012988</name>
</gene>
<keyword evidence="3" id="KW-1185">Reference proteome</keyword>
<reference evidence="2" key="1">
    <citation type="journal article" date="2023" name="Plant J.">
        <title>Genome sequences and population genomics provide insights into the demographic history, inbreeding, and mutation load of two 'living fossil' tree species of Dipteronia.</title>
        <authorList>
            <person name="Feng Y."/>
            <person name="Comes H.P."/>
            <person name="Chen J."/>
            <person name="Zhu S."/>
            <person name="Lu R."/>
            <person name="Zhang X."/>
            <person name="Li P."/>
            <person name="Qiu J."/>
            <person name="Olsen K.M."/>
            <person name="Qiu Y."/>
        </authorList>
    </citation>
    <scope>NUCLEOTIDE SEQUENCE</scope>
    <source>
        <strain evidence="2">KIB01</strain>
    </source>
</reference>
<dbReference type="PANTHER" id="PTHR35277:SF10">
    <property type="entry name" value="OS09G0363700 PROTEIN"/>
    <property type="match status" value="1"/>
</dbReference>
<protein>
    <submittedName>
        <fullName evidence="2">Uncharacterized protein</fullName>
    </submittedName>
</protein>
<evidence type="ECO:0000313" key="2">
    <source>
        <dbReference type="EMBL" id="KAK2653132.1"/>
    </source>
</evidence>
<dbReference type="PANTHER" id="PTHR35277">
    <property type="entry name" value="OS09G0363700 PROTEIN"/>
    <property type="match status" value="1"/>
</dbReference>
<feature type="region of interest" description="Disordered" evidence="1">
    <location>
        <begin position="29"/>
        <end position="55"/>
    </location>
</feature>
<sequence length="92" mass="10383">MAERKPDSSEKDAKAPTIFERAKEEIEAVFHSQKSPRHTKETHGTSVDIDEDTPIEEVKGPNVFERMKEEVEALVEAIHPKKESKGHDSSSK</sequence>
<name>A0AAD9X5K0_9ROSI</name>
<dbReference type="EMBL" id="JANJYI010000004">
    <property type="protein sequence ID" value="KAK2653132.1"/>
    <property type="molecule type" value="Genomic_DNA"/>
</dbReference>
<accession>A0AAD9X5K0</accession>
<evidence type="ECO:0000313" key="3">
    <source>
        <dbReference type="Proteomes" id="UP001280121"/>
    </source>
</evidence>
<comment type="caution">
    <text evidence="2">The sequence shown here is derived from an EMBL/GenBank/DDBJ whole genome shotgun (WGS) entry which is preliminary data.</text>
</comment>
<proteinExistence type="predicted"/>
<dbReference type="Proteomes" id="UP001280121">
    <property type="component" value="Unassembled WGS sequence"/>
</dbReference>
<dbReference type="AlphaFoldDB" id="A0AAD9X5K0"/>